<dbReference type="AlphaFoldDB" id="A0A7X1B450"/>
<keyword evidence="6 9" id="KW-0460">Magnesium</keyword>
<comment type="subcellular location">
    <subcellularLocation>
        <location evidence="9">Cytoplasm</location>
    </subcellularLocation>
</comment>
<comment type="similarity">
    <text evidence="9">Belongs to the bacterial CoaD family.</text>
</comment>
<dbReference type="InterPro" id="IPR004821">
    <property type="entry name" value="Cyt_trans-like"/>
</dbReference>
<dbReference type="PANTHER" id="PTHR21342">
    <property type="entry name" value="PHOSPHOPANTETHEINE ADENYLYLTRANSFERASE"/>
    <property type="match status" value="1"/>
</dbReference>
<keyword evidence="3 9" id="KW-0548">Nucleotidyltransferase</keyword>
<dbReference type="Proteomes" id="UP000526501">
    <property type="component" value="Unassembled WGS sequence"/>
</dbReference>
<keyword evidence="12" id="KW-1185">Reference proteome</keyword>
<evidence type="ECO:0000256" key="3">
    <source>
        <dbReference type="ARBA" id="ARBA00022695"/>
    </source>
</evidence>
<feature type="site" description="Transition state stabilizer" evidence="9">
    <location>
        <position position="17"/>
    </location>
</feature>
<gene>
    <name evidence="9 11" type="primary">coaD</name>
    <name evidence="11" type="ORF">H5P27_04485</name>
</gene>
<evidence type="ECO:0000256" key="7">
    <source>
        <dbReference type="ARBA" id="ARBA00022993"/>
    </source>
</evidence>
<feature type="binding site" evidence="9">
    <location>
        <position position="87"/>
    </location>
    <ligand>
        <name>substrate</name>
    </ligand>
</feature>
<evidence type="ECO:0000256" key="5">
    <source>
        <dbReference type="ARBA" id="ARBA00022840"/>
    </source>
</evidence>
<comment type="caution">
    <text evidence="11">The sequence shown here is derived from an EMBL/GenBank/DDBJ whole genome shotgun (WGS) entry which is preliminary data.</text>
</comment>
<reference evidence="11 12" key="1">
    <citation type="submission" date="2020-07" db="EMBL/GenBank/DDBJ databases">
        <authorList>
            <person name="Feng X."/>
        </authorList>
    </citation>
    <scope>NUCLEOTIDE SEQUENCE [LARGE SCALE GENOMIC DNA]</scope>
    <source>
        <strain evidence="11 12">JCM23202</strain>
    </source>
</reference>
<name>A0A7X1B450_9BACT</name>
<comment type="pathway">
    <text evidence="9">Cofactor biosynthesis; coenzyme A biosynthesis; CoA from (R)-pantothenate: step 4/5.</text>
</comment>
<dbReference type="RefSeq" id="WP_185659180.1">
    <property type="nucleotide sequence ID" value="NZ_CAWPOO010000006.1"/>
</dbReference>
<dbReference type="UniPathway" id="UPA00241">
    <property type="reaction ID" value="UER00355"/>
</dbReference>
<feature type="binding site" evidence="9">
    <location>
        <begin position="88"/>
        <end position="90"/>
    </location>
    <ligand>
        <name>ATP</name>
        <dbReference type="ChEBI" id="CHEBI:30616"/>
    </ligand>
</feature>
<keyword evidence="7 9" id="KW-0173">Coenzyme A biosynthesis</keyword>
<sequence>MRICIYPGTFDPITIGHLDIMQRACRMFDKVIVAVADNVGKGPFFTPQERLALVEENLKDLPNASATTFNGLLVDFAKEQGAIAVIRGLRAVSDFEYEFQMALMNRHLTPQIETVLLMTKEGFNYTSSSIVKQVAKFGGDVSHFVPPNVNEALKIKFKK</sequence>
<evidence type="ECO:0000256" key="1">
    <source>
        <dbReference type="ARBA" id="ARBA00022490"/>
    </source>
</evidence>
<evidence type="ECO:0000256" key="4">
    <source>
        <dbReference type="ARBA" id="ARBA00022741"/>
    </source>
</evidence>
<evidence type="ECO:0000256" key="8">
    <source>
        <dbReference type="ARBA" id="ARBA00029346"/>
    </source>
</evidence>
<dbReference type="GO" id="GO:0015937">
    <property type="term" value="P:coenzyme A biosynthetic process"/>
    <property type="evidence" value="ECO:0007669"/>
    <property type="project" value="UniProtKB-UniRule"/>
</dbReference>
<feature type="binding site" evidence="9">
    <location>
        <position position="41"/>
    </location>
    <ligand>
        <name>substrate</name>
    </ligand>
</feature>
<evidence type="ECO:0000313" key="12">
    <source>
        <dbReference type="Proteomes" id="UP000526501"/>
    </source>
</evidence>
<dbReference type="HAMAP" id="MF_00151">
    <property type="entry name" value="PPAT_bact"/>
    <property type="match status" value="1"/>
</dbReference>
<dbReference type="InterPro" id="IPR001980">
    <property type="entry name" value="PPAT"/>
</dbReference>
<keyword evidence="1 9" id="KW-0963">Cytoplasm</keyword>
<feature type="binding site" evidence="9">
    <location>
        <position position="73"/>
    </location>
    <ligand>
        <name>substrate</name>
    </ligand>
</feature>
<proteinExistence type="inferred from homology"/>
<organism evidence="11 12">
    <name type="scientific">Pelagicoccus albus</name>
    <dbReference type="NCBI Taxonomy" id="415222"/>
    <lineage>
        <taxon>Bacteria</taxon>
        <taxon>Pseudomonadati</taxon>
        <taxon>Verrucomicrobiota</taxon>
        <taxon>Opitutia</taxon>
        <taxon>Puniceicoccales</taxon>
        <taxon>Pelagicoccaceae</taxon>
        <taxon>Pelagicoccus</taxon>
    </lineage>
</organism>
<protein>
    <recommendedName>
        <fullName evidence="9">Phosphopantetheine adenylyltransferase</fullName>
        <ecNumber evidence="9">2.7.7.3</ecNumber>
    </recommendedName>
    <alternativeName>
        <fullName evidence="9">Dephospho-CoA pyrophosphorylase</fullName>
    </alternativeName>
    <alternativeName>
        <fullName evidence="9">Pantetheine-phosphate adenylyltransferase</fullName>
        <shortName evidence="9">PPAT</shortName>
    </alternativeName>
</protein>
<keyword evidence="4 9" id="KW-0547">Nucleotide-binding</keyword>
<evidence type="ECO:0000256" key="9">
    <source>
        <dbReference type="HAMAP-Rule" id="MF_00151"/>
    </source>
</evidence>
<feature type="binding site" evidence="9">
    <location>
        <position position="98"/>
    </location>
    <ligand>
        <name>ATP</name>
        <dbReference type="ChEBI" id="CHEBI:30616"/>
    </ligand>
</feature>
<feature type="binding site" evidence="9">
    <location>
        <position position="17"/>
    </location>
    <ligand>
        <name>ATP</name>
        <dbReference type="ChEBI" id="CHEBI:30616"/>
    </ligand>
</feature>
<dbReference type="InterPro" id="IPR014729">
    <property type="entry name" value="Rossmann-like_a/b/a_fold"/>
</dbReference>
<comment type="cofactor">
    <cofactor evidence="9">
        <name>Mg(2+)</name>
        <dbReference type="ChEBI" id="CHEBI:18420"/>
    </cofactor>
</comment>
<comment type="catalytic activity">
    <reaction evidence="8 9">
        <text>(R)-4'-phosphopantetheine + ATP + H(+) = 3'-dephospho-CoA + diphosphate</text>
        <dbReference type="Rhea" id="RHEA:19801"/>
        <dbReference type="ChEBI" id="CHEBI:15378"/>
        <dbReference type="ChEBI" id="CHEBI:30616"/>
        <dbReference type="ChEBI" id="CHEBI:33019"/>
        <dbReference type="ChEBI" id="CHEBI:57328"/>
        <dbReference type="ChEBI" id="CHEBI:61723"/>
        <dbReference type="EC" id="2.7.7.3"/>
    </reaction>
</comment>
<evidence type="ECO:0000256" key="2">
    <source>
        <dbReference type="ARBA" id="ARBA00022679"/>
    </source>
</evidence>
<dbReference type="CDD" id="cd02163">
    <property type="entry name" value="PPAT"/>
    <property type="match status" value="1"/>
</dbReference>
<dbReference type="EMBL" id="JACHVC010000006">
    <property type="protein sequence ID" value="MBC2605296.1"/>
    <property type="molecule type" value="Genomic_DNA"/>
</dbReference>
<dbReference type="PRINTS" id="PR01020">
    <property type="entry name" value="LPSBIOSNTHSS"/>
</dbReference>
<dbReference type="NCBIfam" id="TIGR00125">
    <property type="entry name" value="cyt_tran_rel"/>
    <property type="match status" value="1"/>
</dbReference>
<dbReference type="PANTHER" id="PTHR21342:SF1">
    <property type="entry name" value="PHOSPHOPANTETHEINE ADENYLYLTRANSFERASE"/>
    <property type="match status" value="1"/>
</dbReference>
<dbReference type="GO" id="GO:0005524">
    <property type="term" value="F:ATP binding"/>
    <property type="evidence" value="ECO:0007669"/>
    <property type="project" value="UniProtKB-KW"/>
</dbReference>
<feature type="binding site" evidence="9">
    <location>
        <position position="9"/>
    </location>
    <ligand>
        <name>substrate</name>
    </ligand>
</feature>
<dbReference type="GO" id="GO:0004595">
    <property type="term" value="F:pantetheine-phosphate adenylyltransferase activity"/>
    <property type="evidence" value="ECO:0007669"/>
    <property type="project" value="UniProtKB-UniRule"/>
</dbReference>
<evidence type="ECO:0000259" key="10">
    <source>
        <dbReference type="Pfam" id="PF01467"/>
    </source>
</evidence>
<feature type="binding site" evidence="9">
    <location>
        <begin position="9"/>
        <end position="10"/>
    </location>
    <ligand>
        <name>ATP</name>
        <dbReference type="ChEBI" id="CHEBI:30616"/>
    </ligand>
</feature>
<keyword evidence="2 9" id="KW-0808">Transferase</keyword>
<accession>A0A7X1B450</accession>
<dbReference type="GO" id="GO:0005737">
    <property type="term" value="C:cytoplasm"/>
    <property type="evidence" value="ECO:0007669"/>
    <property type="project" value="UniProtKB-SubCell"/>
</dbReference>
<evidence type="ECO:0000313" key="11">
    <source>
        <dbReference type="EMBL" id="MBC2605296.1"/>
    </source>
</evidence>
<feature type="binding site" evidence="9">
    <location>
        <begin position="123"/>
        <end position="129"/>
    </location>
    <ligand>
        <name>ATP</name>
        <dbReference type="ChEBI" id="CHEBI:30616"/>
    </ligand>
</feature>
<comment type="function">
    <text evidence="9">Reversibly transfers an adenylyl group from ATP to 4'-phosphopantetheine, yielding dephospho-CoA (dPCoA) and pyrophosphate.</text>
</comment>
<keyword evidence="5 9" id="KW-0067">ATP-binding</keyword>
<dbReference type="EC" id="2.7.7.3" evidence="9"/>
<evidence type="ECO:0000256" key="6">
    <source>
        <dbReference type="ARBA" id="ARBA00022842"/>
    </source>
</evidence>
<dbReference type="Pfam" id="PF01467">
    <property type="entry name" value="CTP_transf_like"/>
    <property type="match status" value="1"/>
</dbReference>
<dbReference type="Gene3D" id="3.40.50.620">
    <property type="entry name" value="HUPs"/>
    <property type="match status" value="1"/>
</dbReference>
<feature type="domain" description="Cytidyltransferase-like" evidence="10">
    <location>
        <begin position="5"/>
        <end position="133"/>
    </location>
</feature>
<dbReference type="SUPFAM" id="SSF52374">
    <property type="entry name" value="Nucleotidylyl transferase"/>
    <property type="match status" value="1"/>
</dbReference>
<dbReference type="NCBIfam" id="TIGR01510">
    <property type="entry name" value="coaD_prev_kdtB"/>
    <property type="match status" value="1"/>
</dbReference>
<comment type="subunit">
    <text evidence="9">Homohexamer.</text>
</comment>